<dbReference type="InterPro" id="IPR008930">
    <property type="entry name" value="Terpenoid_cyclase/PrenylTrfase"/>
</dbReference>
<reference evidence="7" key="1">
    <citation type="submission" date="2017-04" db="EMBL/GenBank/DDBJ databases">
        <title>Function of individual gut microbiota members based on whole genome sequencing of pure cultures obtained from chicken caecum.</title>
        <authorList>
            <person name="Medvecky M."/>
            <person name="Cejkova D."/>
            <person name="Polansky O."/>
            <person name="Karasova D."/>
            <person name="Kubasova T."/>
            <person name="Cizek A."/>
            <person name="Rychlik I."/>
        </authorList>
    </citation>
    <scope>NUCLEOTIDE SEQUENCE [LARGE SCALE GENOMIC DNA]</scope>
    <source>
        <strain evidence="7">An273</strain>
    </source>
</reference>
<evidence type="ECO:0000313" key="6">
    <source>
        <dbReference type="EMBL" id="OUO56468.1"/>
    </source>
</evidence>
<dbReference type="Gene3D" id="2.60.40.10">
    <property type="entry name" value="Immunoglobulins"/>
    <property type="match status" value="1"/>
</dbReference>
<feature type="domain" description="Alpha-2-macroglobulin" evidence="5">
    <location>
        <begin position="1200"/>
        <end position="1289"/>
    </location>
</feature>
<feature type="chain" id="PRO_5013096545" description="Alpha-2-macroglobulin" evidence="3">
    <location>
        <begin position="27"/>
        <end position="1884"/>
    </location>
</feature>
<dbReference type="InterPro" id="IPR011625">
    <property type="entry name" value="A2M_N_BRD"/>
</dbReference>
<dbReference type="RefSeq" id="WP_087288407.1">
    <property type="nucleotide sequence ID" value="NZ_NFJD01000003.1"/>
</dbReference>
<accession>A0A1Y4DHQ9</accession>
<evidence type="ECO:0008006" key="8">
    <source>
        <dbReference type="Google" id="ProtNLM"/>
    </source>
</evidence>
<dbReference type="Gene3D" id="2.60.40.3710">
    <property type="match status" value="1"/>
</dbReference>
<dbReference type="InterPro" id="IPR002890">
    <property type="entry name" value="MG2"/>
</dbReference>
<protein>
    <recommendedName>
        <fullName evidence="8">Alpha-2-macroglobulin</fullName>
    </recommendedName>
</protein>
<dbReference type="InterPro" id="IPR021868">
    <property type="entry name" value="Alpha_2_Macroglob_MG3"/>
</dbReference>
<evidence type="ECO:0000259" key="5">
    <source>
        <dbReference type="SMART" id="SM01360"/>
    </source>
</evidence>
<dbReference type="InterPro" id="IPR013783">
    <property type="entry name" value="Ig-like_fold"/>
</dbReference>
<proteinExistence type="inferred from homology"/>
<dbReference type="SMART" id="SM01360">
    <property type="entry name" value="A2M"/>
    <property type="match status" value="1"/>
</dbReference>
<dbReference type="CDD" id="cd02891">
    <property type="entry name" value="A2M_like"/>
    <property type="match status" value="1"/>
</dbReference>
<dbReference type="InterPro" id="IPR001599">
    <property type="entry name" value="Macroglobln_a2"/>
</dbReference>
<dbReference type="OrthoDB" id="9767116at2"/>
<dbReference type="Gene3D" id="1.50.10.20">
    <property type="match status" value="1"/>
</dbReference>
<dbReference type="PANTHER" id="PTHR40094">
    <property type="entry name" value="ALPHA-2-MACROGLOBULIN HOMOLOG"/>
    <property type="match status" value="1"/>
</dbReference>
<dbReference type="SMART" id="SM01359">
    <property type="entry name" value="A2M_N_2"/>
    <property type="match status" value="1"/>
</dbReference>
<dbReference type="Pfam" id="PF11974">
    <property type="entry name" value="bMG3"/>
    <property type="match status" value="1"/>
</dbReference>
<dbReference type="Pfam" id="PF07678">
    <property type="entry name" value="TED_complement"/>
    <property type="match status" value="1"/>
</dbReference>
<feature type="signal peptide" evidence="3">
    <location>
        <begin position="1"/>
        <end position="26"/>
    </location>
</feature>
<dbReference type="Pfam" id="PF01835">
    <property type="entry name" value="MG2"/>
    <property type="match status" value="1"/>
</dbReference>
<comment type="similarity">
    <text evidence="1">Belongs to the protease inhibitor I39 (alpha-2-macroglobulin) family. Bacterial alpha-2-macroglobulin subfamily.</text>
</comment>
<comment type="caution">
    <text evidence="6">The sequence shown here is derived from an EMBL/GenBank/DDBJ whole genome shotgun (WGS) entry which is preliminary data.</text>
</comment>
<evidence type="ECO:0000259" key="4">
    <source>
        <dbReference type="SMART" id="SM01359"/>
    </source>
</evidence>
<sequence length="1884" mass="206509">MKHTRFMARFGALAAALLLPCGALFAAPALKVLSATPKGQLNYTGRQAVTVTFNQPVVALGEESAFSSDNCPITVTPAVKGSCRYSGTQTLLFEPEQDWPVATRFTVRLKAGFKSAVSGQKLAQDYVYNFTTALPQVNAVRPNNNERWINLYPTLYAVFNMPVDMSTVSNYVELSYMQEPEPTLSEKIGLSKTKRPAVKKTLPLIIRPISSLEYDKDFSYYQNKERIIAINALDTLQKGTQYTLTLKEGLKSTQGPLGMAKAYQSSFYTYPELSVVGELKDGCLPYTPSVNFSSPVRMRELYAAARVEPASAKREMSEQELNALGTDVVDSKTGAAYFRTPLAFLDLQPGQAVTVTLGKGLQDIYGNSLGQNYQLTVSNSGYCPAVDFSGGLGVLESYLSPRLPIDLMNTPSLPLRGARFNKENFVPFDQASSSYCAQKPLTDPTFSGNYTFKDVKDRTLKTFIDLSKFNPTAKDSIVFSQVKLTGKKYGDKGCWISSTDNITDVGVTFKTSPDNILLWATSLQTGEPMPNLTVELRGKENKILWTGSTDMNGLARAPGWSKLDVEAKSWSQPEIYAFVSSAGGDAVVSNLWNDGLQPWRFNLSYEYNPQREFVRSYLFADRGVYRPGETMYIKGVSRLLQDGAWRLPDVVRGTVQITDARGEEVLKKDVTVSSGMGTFDLSFDIPKTAATGSWSLSFEPQIKNLEDAPRAYYSFRVEAVEQADFKVNLRAETADYLAGQEASFAASAQYNFGSPLADAKAQWTLRREMAWFEPAGFDEYTFTPYFLREKESQENGKLLLNSSGVLDAKGALSFAARMPSVSFPTKVYAELGVQSPARQELFARTSVLVHPADFYLGSKLLAERAELGQPVQADIIAVTPQGKRTEASVTAKIYKEQWYSVRKTGLSGRLEWVSEKKVTELPTQTLEVSEKGAVLSFNPEEAGSYYVTLLSEDAAGRKVTGGFNVFVYGEGQAYWKQSDDDLLVLKQDKNAYKPGKTARIAVESPYEQAFALVTVEREGILDAWVTTVKGGADYVEVPVKASYLPNVYVSVTLVRGRSADPVTDKGLDLGKPQGKVGYVNLSVLPDSKQIKPVIKPNKKEYRPGEEVTLKITAKPNAKNMPAEVVVMVVDEGVLALTDYETPNLFDYFYGSRPVSVFTMDNRVYVVGQRNFGEKGENRGGGGSADAKLGGVDLRSNFMFTPYFNATVQTDKKGRAEVTFKLPDNLTKFRVMAVAMTADEFGSAETAIEVSKPIMVTSNLPRFARKGDKFSCGAVIYNYEDKKGDMTVTARAEGSIRLTGAAEQSVNIALGKAREVTWPCEAVADGPARVAFSVQAKTESDGVAAELTVSPVEKKQTLALYASTVSSQEELLDKPGNLNESADNRVTLSLASTALLNLKGSMVYLMTYPYDCLEQKMSKIVPVVTGAQLVEDFKLGDKTQLKAQVQDILDEVSQYQTAAGGYGYWKNSRPDPYVTAYALEVNYLAKKAGYTVQDKSLAKAAQWLEGAFSSKVQKAYSYSSLETETARAYAAYVLALYGKNVQSAFNNLYGKLGSLPLPAKAYLLKAAQAGGNTDAVKAKIAQSILNHIAYTPQAAYFDAPEEMPWLHMGNVKASALALDALLYAKQPFADAFKTASWMLTQLNAQGYWANTSVNAAAFMALNTYYQTMESVEPDYAASVKLGAKTVLEASFKGRTVDAKTASVPFAQAYGNGTETRLTFAKDGAGTLYYTLGQEYEPLSYQTPVDAGFTVSREITTLDGKPVSNIVAGERYKITLHVKNAASRHFVVVEDFIPAGFEIINTSLATESQEQAAALDTPQWNGFERDEKYDDRIAAFADYLPAGTHAYSYLVTASVAGTFAYPSLWASQMYEPAVFGRNATETIVIK</sequence>
<evidence type="ECO:0000256" key="2">
    <source>
        <dbReference type="ARBA" id="ARBA00022729"/>
    </source>
</evidence>
<evidence type="ECO:0000313" key="7">
    <source>
        <dbReference type="Proteomes" id="UP000196368"/>
    </source>
</evidence>
<organism evidence="6 7">
    <name type="scientific">Candidatus Avelusimicrobium gallicola</name>
    <dbReference type="NCBI Taxonomy" id="2562704"/>
    <lineage>
        <taxon>Bacteria</taxon>
        <taxon>Pseudomonadati</taxon>
        <taxon>Elusimicrobiota</taxon>
        <taxon>Elusimicrobia</taxon>
        <taxon>Elusimicrobiales</taxon>
        <taxon>Elusimicrobiaceae</taxon>
        <taxon>Candidatus Avelusimicrobium</taxon>
    </lineage>
</organism>
<gene>
    <name evidence="6" type="ORF">B5F75_04550</name>
</gene>
<dbReference type="EMBL" id="NFJD01000003">
    <property type="protein sequence ID" value="OUO56468.1"/>
    <property type="molecule type" value="Genomic_DNA"/>
</dbReference>
<evidence type="ECO:0000256" key="3">
    <source>
        <dbReference type="SAM" id="SignalP"/>
    </source>
</evidence>
<dbReference type="GO" id="GO:0005615">
    <property type="term" value="C:extracellular space"/>
    <property type="evidence" value="ECO:0007669"/>
    <property type="project" value="InterPro"/>
</dbReference>
<keyword evidence="7" id="KW-1185">Reference proteome</keyword>
<keyword evidence="2 3" id="KW-0732">Signal</keyword>
<dbReference type="InterPro" id="IPR041246">
    <property type="entry name" value="Bact_MG10"/>
</dbReference>
<dbReference type="Gene3D" id="2.60.40.1930">
    <property type="match status" value="1"/>
</dbReference>
<dbReference type="GO" id="GO:0004866">
    <property type="term" value="F:endopeptidase inhibitor activity"/>
    <property type="evidence" value="ECO:0007669"/>
    <property type="project" value="InterPro"/>
</dbReference>
<dbReference type="Pfam" id="PF07703">
    <property type="entry name" value="A2M_BRD"/>
    <property type="match status" value="1"/>
</dbReference>
<dbReference type="InterPro" id="IPR032812">
    <property type="entry name" value="SbsA_Ig"/>
</dbReference>
<dbReference type="InterPro" id="IPR011626">
    <property type="entry name" value="Alpha-macroglobulin_TED"/>
</dbReference>
<dbReference type="Pfam" id="PF17973">
    <property type="entry name" value="bMG10"/>
    <property type="match status" value="1"/>
</dbReference>
<feature type="domain" description="Alpha-2-macroglobulin bait region" evidence="4">
    <location>
        <begin position="983"/>
        <end position="1136"/>
    </location>
</feature>
<dbReference type="Proteomes" id="UP000196368">
    <property type="component" value="Unassembled WGS sequence"/>
</dbReference>
<dbReference type="Pfam" id="PF13205">
    <property type="entry name" value="Big_5"/>
    <property type="match status" value="1"/>
</dbReference>
<dbReference type="InterPro" id="IPR047565">
    <property type="entry name" value="Alpha-macroglob_thiol-ester_cl"/>
</dbReference>
<dbReference type="InterPro" id="IPR051802">
    <property type="entry name" value="YfhM-like"/>
</dbReference>
<dbReference type="Pfam" id="PF00207">
    <property type="entry name" value="A2M"/>
    <property type="match status" value="1"/>
</dbReference>
<evidence type="ECO:0000256" key="1">
    <source>
        <dbReference type="ARBA" id="ARBA00010556"/>
    </source>
</evidence>
<dbReference type="SMART" id="SM01419">
    <property type="entry name" value="Thiol-ester_cl"/>
    <property type="match status" value="1"/>
</dbReference>
<dbReference type="PANTHER" id="PTHR40094:SF1">
    <property type="entry name" value="UBIQUITIN DOMAIN-CONTAINING PROTEIN"/>
    <property type="match status" value="1"/>
</dbReference>
<name>A0A1Y4DHQ9_9BACT</name>
<dbReference type="SUPFAM" id="SSF48239">
    <property type="entry name" value="Terpenoid cyclases/Protein prenyltransferases"/>
    <property type="match status" value="1"/>
</dbReference>